<dbReference type="Pfam" id="PF18731">
    <property type="entry name" value="HEPN_Swt1"/>
    <property type="match status" value="1"/>
</dbReference>
<reference evidence="3 4" key="1">
    <citation type="submission" date="2016-10" db="EMBL/GenBank/DDBJ databases">
        <authorList>
            <person name="de Groot N.N."/>
        </authorList>
    </citation>
    <scope>NUCLEOTIDE SEQUENCE [LARGE SCALE GENOMIC DNA]</scope>
    <source>
        <strain evidence="3 4">AB35.6</strain>
    </source>
</reference>
<organism evidence="3 4">
    <name type="scientific">Terriglobus roseus</name>
    <dbReference type="NCBI Taxonomy" id="392734"/>
    <lineage>
        <taxon>Bacteria</taxon>
        <taxon>Pseudomonadati</taxon>
        <taxon>Acidobacteriota</taxon>
        <taxon>Terriglobia</taxon>
        <taxon>Terriglobales</taxon>
        <taxon>Acidobacteriaceae</taxon>
        <taxon>Terriglobus</taxon>
    </lineage>
</organism>
<sequence length="180" mass="20874">MLTEQALDGTQRELRSARSPNLDQGVARSVALETLDPEFVLRARRMATAYTAIAAFENGVREFVLKRLLESDGENWWQNCVSERIRKKAESRREEEAKVRWHTPRGDQLLNYTEFGDLTAIISQNWEKFEVHLREIDWVRHIISTLERSRNVIMHSGELANADLERVGSVIRDWIKQVGA</sequence>
<dbReference type="InterPro" id="IPR041650">
    <property type="entry name" value="HEPN_Swt1"/>
</dbReference>
<dbReference type="EMBL" id="FNSD01000001">
    <property type="protein sequence ID" value="SEC52988.1"/>
    <property type="molecule type" value="Genomic_DNA"/>
</dbReference>
<name>A0A1H4T9K7_9BACT</name>
<evidence type="ECO:0000256" key="1">
    <source>
        <dbReference type="SAM" id="MobiDB-lite"/>
    </source>
</evidence>
<gene>
    <name evidence="3" type="ORF">SAMN05443244_3684</name>
</gene>
<evidence type="ECO:0000259" key="2">
    <source>
        <dbReference type="Pfam" id="PF18731"/>
    </source>
</evidence>
<evidence type="ECO:0000313" key="4">
    <source>
        <dbReference type="Proteomes" id="UP000182409"/>
    </source>
</evidence>
<feature type="domain" description="Swt1-like HEPN" evidence="2">
    <location>
        <begin position="53"/>
        <end position="179"/>
    </location>
</feature>
<dbReference type="Proteomes" id="UP000182409">
    <property type="component" value="Unassembled WGS sequence"/>
</dbReference>
<feature type="region of interest" description="Disordered" evidence="1">
    <location>
        <begin position="1"/>
        <end position="20"/>
    </location>
</feature>
<protein>
    <recommendedName>
        <fullName evidence="2">Swt1-like HEPN domain-containing protein</fullName>
    </recommendedName>
</protein>
<accession>A0A1H4T9K7</accession>
<proteinExistence type="predicted"/>
<dbReference type="AlphaFoldDB" id="A0A1H4T9K7"/>
<evidence type="ECO:0000313" key="3">
    <source>
        <dbReference type="EMBL" id="SEC52988.1"/>
    </source>
</evidence>